<reference evidence="2" key="1">
    <citation type="journal article" date="2014" name="Int. J. Syst. Evol. Microbiol.">
        <title>Complete genome sequence of Corynebacterium casei LMG S-19264T (=DSM 44701T), isolated from a smear-ripened cheese.</title>
        <authorList>
            <consortium name="US DOE Joint Genome Institute (JGI-PGF)"/>
            <person name="Walter F."/>
            <person name="Albersmeier A."/>
            <person name="Kalinowski J."/>
            <person name="Ruckert C."/>
        </authorList>
    </citation>
    <scope>NUCLEOTIDE SEQUENCE</scope>
    <source>
        <strain evidence="2">JCM 4477</strain>
    </source>
</reference>
<proteinExistence type="predicted"/>
<name>A0A919A2D8_9ACTN</name>
<dbReference type="Proteomes" id="UP000630718">
    <property type="component" value="Unassembled WGS sequence"/>
</dbReference>
<accession>A0A919A2D8</accession>
<feature type="region of interest" description="Disordered" evidence="1">
    <location>
        <begin position="1"/>
        <end position="76"/>
    </location>
</feature>
<keyword evidence="3" id="KW-1185">Reference proteome</keyword>
<feature type="compositionally biased region" description="Pro residues" evidence="1">
    <location>
        <begin position="99"/>
        <end position="113"/>
    </location>
</feature>
<comment type="caution">
    <text evidence="2">The sequence shown here is derived from an EMBL/GenBank/DDBJ whole genome shotgun (WGS) entry which is preliminary data.</text>
</comment>
<dbReference type="EMBL" id="BNBI01000001">
    <property type="protein sequence ID" value="GHE83640.1"/>
    <property type="molecule type" value="Genomic_DNA"/>
</dbReference>
<evidence type="ECO:0000313" key="3">
    <source>
        <dbReference type="Proteomes" id="UP000630718"/>
    </source>
</evidence>
<gene>
    <name evidence="2" type="ORF">GCM10018772_02630</name>
</gene>
<evidence type="ECO:0000313" key="2">
    <source>
        <dbReference type="EMBL" id="GHE83640.1"/>
    </source>
</evidence>
<dbReference type="AlphaFoldDB" id="A0A919A2D8"/>
<feature type="region of interest" description="Disordered" evidence="1">
    <location>
        <begin position="95"/>
        <end position="125"/>
    </location>
</feature>
<reference evidence="2" key="2">
    <citation type="submission" date="2020-09" db="EMBL/GenBank/DDBJ databases">
        <authorList>
            <person name="Sun Q."/>
            <person name="Ohkuma M."/>
        </authorList>
    </citation>
    <scope>NUCLEOTIDE SEQUENCE</scope>
    <source>
        <strain evidence="2">JCM 4477</strain>
    </source>
</reference>
<protein>
    <submittedName>
        <fullName evidence="2">Uncharacterized protein</fullName>
    </submittedName>
</protein>
<sequence length="125" mass="12517">MPDTPGDPSASTGRPGPDAARANQPPGALGVPETEIGLAIGGHKNPEARPDSVILPAGTSQAPSRDVPNFSLPQNPILSGLNGRSLARVTAGNDTLIFPAPPKSAPSASPPAPVTGKQGPAPRKR</sequence>
<organism evidence="2 3">
    <name type="scientific">Streptomyces fumanus</name>
    <dbReference type="NCBI Taxonomy" id="67302"/>
    <lineage>
        <taxon>Bacteria</taxon>
        <taxon>Bacillati</taxon>
        <taxon>Actinomycetota</taxon>
        <taxon>Actinomycetes</taxon>
        <taxon>Kitasatosporales</taxon>
        <taxon>Streptomycetaceae</taxon>
        <taxon>Streptomyces</taxon>
    </lineage>
</organism>
<evidence type="ECO:0000256" key="1">
    <source>
        <dbReference type="SAM" id="MobiDB-lite"/>
    </source>
</evidence>